<dbReference type="AlphaFoldDB" id="A0A5J4V9V5"/>
<gene>
    <name evidence="2" type="ORF">EZS28_025234</name>
</gene>
<reference evidence="2 3" key="1">
    <citation type="submission" date="2019-03" db="EMBL/GenBank/DDBJ databases">
        <title>Single cell metagenomics reveals metabolic interactions within the superorganism composed of flagellate Streblomastix strix and complex community of Bacteroidetes bacteria on its surface.</title>
        <authorList>
            <person name="Treitli S.C."/>
            <person name="Kolisko M."/>
            <person name="Husnik F."/>
            <person name="Keeling P."/>
            <person name="Hampl V."/>
        </authorList>
    </citation>
    <scope>NUCLEOTIDE SEQUENCE [LARGE SCALE GENOMIC DNA]</scope>
    <source>
        <strain evidence="2">ST1C</strain>
    </source>
</reference>
<evidence type="ECO:0000313" key="2">
    <source>
        <dbReference type="EMBL" id="KAA6379237.1"/>
    </source>
</evidence>
<organism evidence="2 3">
    <name type="scientific">Streblomastix strix</name>
    <dbReference type="NCBI Taxonomy" id="222440"/>
    <lineage>
        <taxon>Eukaryota</taxon>
        <taxon>Metamonada</taxon>
        <taxon>Preaxostyla</taxon>
        <taxon>Oxymonadida</taxon>
        <taxon>Streblomastigidae</taxon>
        <taxon>Streblomastix</taxon>
    </lineage>
</organism>
<sequence>MKNSEVKFVNPSMRPHKASNTRSRVASSCSGLFSCSFANKYQRCLQQLEPDGGSETIEPLPINKGRLKFNGENIKEVLKAKGAILNIQVLIPGCDLCASK</sequence>
<dbReference type="Proteomes" id="UP000324800">
    <property type="component" value="Unassembled WGS sequence"/>
</dbReference>
<name>A0A5J4V9V5_9EUKA</name>
<evidence type="ECO:0000256" key="1">
    <source>
        <dbReference type="SAM" id="MobiDB-lite"/>
    </source>
</evidence>
<dbReference type="PROSITE" id="PS51257">
    <property type="entry name" value="PROKAR_LIPOPROTEIN"/>
    <property type="match status" value="1"/>
</dbReference>
<protein>
    <submittedName>
        <fullName evidence="2">Uncharacterized protein</fullName>
    </submittedName>
</protein>
<proteinExistence type="predicted"/>
<dbReference type="EMBL" id="SNRW01008616">
    <property type="protein sequence ID" value="KAA6379237.1"/>
    <property type="molecule type" value="Genomic_DNA"/>
</dbReference>
<evidence type="ECO:0000313" key="3">
    <source>
        <dbReference type="Proteomes" id="UP000324800"/>
    </source>
</evidence>
<accession>A0A5J4V9V5</accession>
<feature type="region of interest" description="Disordered" evidence="1">
    <location>
        <begin position="1"/>
        <end position="20"/>
    </location>
</feature>
<comment type="caution">
    <text evidence="2">The sequence shown here is derived from an EMBL/GenBank/DDBJ whole genome shotgun (WGS) entry which is preliminary data.</text>
</comment>